<dbReference type="InterPro" id="IPR017937">
    <property type="entry name" value="Thioredoxin_CS"/>
</dbReference>
<keyword evidence="6" id="KW-1015">Disulfide bond</keyword>
<comment type="caution">
    <text evidence="12">The sequence shown here is derived from an EMBL/GenBank/DDBJ whole genome shotgun (WGS) entry which is preliminary data.</text>
</comment>
<dbReference type="Pfam" id="PF00085">
    <property type="entry name" value="Thioredoxin"/>
    <property type="match status" value="2"/>
</dbReference>
<feature type="domain" description="Thioredoxin" evidence="11">
    <location>
        <begin position="6"/>
        <end position="114"/>
    </location>
</feature>
<feature type="domain" description="Thioredoxin" evidence="11">
    <location>
        <begin position="115"/>
        <end position="253"/>
    </location>
</feature>
<dbReference type="SUPFAM" id="SSF52833">
    <property type="entry name" value="Thioredoxin-like"/>
    <property type="match status" value="2"/>
</dbReference>
<dbReference type="GO" id="GO:0006457">
    <property type="term" value="P:protein folding"/>
    <property type="evidence" value="ECO:0007669"/>
    <property type="project" value="TreeGrafter"/>
</dbReference>
<reference evidence="12" key="1">
    <citation type="journal article" date="2020" name="Fungal Divers.">
        <title>Resolving the Mortierellaceae phylogeny through synthesis of multi-gene phylogenetics and phylogenomics.</title>
        <authorList>
            <person name="Vandepol N."/>
            <person name="Liber J."/>
            <person name="Desiro A."/>
            <person name="Na H."/>
            <person name="Kennedy M."/>
            <person name="Barry K."/>
            <person name="Grigoriev I.V."/>
            <person name="Miller A.N."/>
            <person name="O'Donnell K."/>
            <person name="Stajich J.E."/>
            <person name="Bonito G."/>
        </authorList>
    </citation>
    <scope>NUCLEOTIDE SEQUENCE</scope>
    <source>
        <strain evidence="12">NRRL 28262</strain>
    </source>
</reference>
<dbReference type="InterPro" id="IPR051063">
    <property type="entry name" value="PDI"/>
</dbReference>
<keyword evidence="13" id="KW-1185">Reference proteome</keyword>
<dbReference type="Proteomes" id="UP001194580">
    <property type="component" value="Unassembled WGS sequence"/>
</dbReference>
<dbReference type="CDD" id="cd00238">
    <property type="entry name" value="ERp29c"/>
    <property type="match status" value="1"/>
</dbReference>
<dbReference type="GO" id="GO:0005783">
    <property type="term" value="C:endoplasmic reticulum"/>
    <property type="evidence" value="ECO:0007669"/>
    <property type="project" value="InterPro"/>
</dbReference>
<evidence type="ECO:0000313" key="12">
    <source>
        <dbReference type="EMBL" id="KAG0274988.1"/>
    </source>
</evidence>
<proteinExistence type="inferred from homology"/>
<dbReference type="GO" id="GO:0003756">
    <property type="term" value="F:protein disulfide isomerase activity"/>
    <property type="evidence" value="ECO:0007669"/>
    <property type="project" value="UniProtKB-EC"/>
</dbReference>
<dbReference type="InterPro" id="IPR005788">
    <property type="entry name" value="PDI_thioredoxin-like_dom"/>
</dbReference>
<feature type="signal peptide" evidence="10">
    <location>
        <begin position="1"/>
        <end position="23"/>
    </location>
</feature>
<evidence type="ECO:0000256" key="1">
    <source>
        <dbReference type="ARBA" id="ARBA00001182"/>
    </source>
</evidence>
<evidence type="ECO:0000256" key="3">
    <source>
        <dbReference type="ARBA" id="ARBA00012723"/>
    </source>
</evidence>
<evidence type="ECO:0000256" key="4">
    <source>
        <dbReference type="ARBA" id="ARBA00022729"/>
    </source>
</evidence>
<dbReference type="FunFam" id="3.40.30.10:FF:000032">
    <property type="entry name" value="Protein disulfide-isomerase A6 homolog"/>
    <property type="match status" value="1"/>
</dbReference>
<keyword evidence="8" id="KW-0676">Redox-active center</keyword>
<dbReference type="EC" id="5.3.4.1" evidence="3"/>
<dbReference type="InterPro" id="IPR036356">
    <property type="entry name" value="ERp29_C_sf"/>
</dbReference>
<protein>
    <recommendedName>
        <fullName evidence="3">protein disulfide-isomerase</fullName>
        <ecNumber evidence="3">5.3.4.1</ecNumber>
    </recommendedName>
</protein>
<dbReference type="PROSITE" id="PS00194">
    <property type="entry name" value="THIOREDOXIN_1"/>
    <property type="match status" value="1"/>
</dbReference>
<evidence type="ECO:0000256" key="7">
    <source>
        <dbReference type="ARBA" id="ARBA00023235"/>
    </source>
</evidence>
<dbReference type="CDD" id="cd02998">
    <property type="entry name" value="PDI_a_ERp38"/>
    <property type="match status" value="1"/>
</dbReference>
<dbReference type="PANTHER" id="PTHR45672">
    <property type="entry name" value="PROTEIN DISULFIDE-ISOMERASE C17H9.14C-RELATED"/>
    <property type="match status" value="1"/>
</dbReference>
<evidence type="ECO:0000256" key="6">
    <source>
        <dbReference type="ARBA" id="ARBA00023157"/>
    </source>
</evidence>
<dbReference type="InterPro" id="IPR013766">
    <property type="entry name" value="Thioredoxin_domain"/>
</dbReference>
<dbReference type="Gene3D" id="1.20.1150.12">
    <property type="entry name" value="Endoplasmic reticulum resident protein 29, C-terminal domain"/>
    <property type="match status" value="1"/>
</dbReference>
<evidence type="ECO:0000259" key="11">
    <source>
        <dbReference type="PROSITE" id="PS51352"/>
    </source>
</evidence>
<dbReference type="AlphaFoldDB" id="A0AAD4DD53"/>
<evidence type="ECO:0000256" key="8">
    <source>
        <dbReference type="ARBA" id="ARBA00023284"/>
    </source>
</evidence>
<dbReference type="InterPro" id="IPR036249">
    <property type="entry name" value="Thioredoxin-like_sf"/>
</dbReference>
<organism evidence="12 13">
    <name type="scientific">Linnemannia exigua</name>
    <dbReference type="NCBI Taxonomy" id="604196"/>
    <lineage>
        <taxon>Eukaryota</taxon>
        <taxon>Fungi</taxon>
        <taxon>Fungi incertae sedis</taxon>
        <taxon>Mucoromycota</taxon>
        <taxon>Mortierellomycotina</taxon>
        <taxon>Mortierellomycetes</taxon>
        <taxon>Mortierellales</taxon>
        <taxon>Mortierellaceae</taxon>
        <taxon>Linnemannia</taxon>
    </lineage>
</organism>
<comment type="similarity">
    <text evidence="2 9">Belongs to the protein disulfide isomerase family.</text>
</comment>
<comment type="catalytic activity">
    <reaction evidence="1">
        <text>Catalyzes the rearrangement of -S-S- bonds in proteins.</text>
        <dbReference type="EC" id="5.3.4.1"/>
    </reaction>
</comment>
<feature type="chain" id="PRO_5042158104" description="protein disulfide-isomerase" evidence="10">
    <location>
        <begin position="24"/>
        <end position="383"/>
    </location>
</feature>
<evidence type="ECO:0000256" key="5">
    <source>
        <dbReference type="ARBA" id="ARBA00022737"/>
    </source>
</evidence>
<evidence type="ECO:0000313" key="13">
    <source>
        <dbReference type="Proteomes" id="UP001194580"/>
    </source>
</evidence>
<keyword evidence="7" id="KW-0413">Isomerase</keyword>
<evidence type="ECO:0000256" key="10">
    <source>
        <dbReference type="SAM" id="SignalP"/>
    </source>
</evidence>
<dbReference type="Gene3D" id="3.40.30.10">
    <property type="entry name" value="Glutaredoxin"/>
    <property type="match status" value="2"/>
</dbReference>
<dbReference type="PROSITE" id="PS51352">
    <property type="entry name" value="THIOREDOXIN_2"/>
    <property type="match status" value="2"/>
</dbReference>
<evidence type="ECO:0000256" key="2">
    <source>
        <dbReference type="ARBA" id="ARBA00006347"/>
    </source>
</evidence>
<keyword evidence="5" id="KW-0677">Repeat</keyword>
<dbReference type="EMBL" id="JAAAIL010000539">
    <property type="protein sequence ID" value="KAG0274988.1"/>
    <property type="molecule type" value="Genomic_DNA"/>
</dbReference>
<accession>A0AAD4DD53</accession>
<evidence type="ECO:0000256" key="9">
    <source>
        <dbReference type="RuleBase" id="RU004208"/>
    </source>
</evidence>
<gene>
    <name evidence="12" type="ORF">BGZ95_009283</name>
</gene>
<dbReference type="Pfam" id="PF07749">
    <property type="entry name" value="ERp29"/>
    <property type="match status" value="1"/>
</dbReference>
<dbReference type="SUPFAM" id="SSF47933">
    <property type="entry name" value="ERP29 C domain-like"/>
    <property type="match status" value="1"/>
</dbReference>
<dbReference type="InterPro" id="IPR011679">
    <property type="entry name" value="ERp29_C"/>
</dbReference>
<dbReference type="NCBIfam" id="TIGR01126">
    <property type="entry name" value="pdi_dom"/>
    <property type="match status" value="1"/>
</dbReference>
<keyword evidence="4 10" id="KW-0732">Signal</keyword>
<dbReference type="PRINTS" id="PR00421">
    <property type="entry name" value="THIOREDOXIN"/>
</dbReference>
<dbReference type="PANTHER" id="PTHR45672:SF11">
    <property type="entry name" value="PROTEIN DISULFIDE-ISOMERASE C17H9.14C"/>
    <property type="match status" value="1"/>
</dbReference>
<sequence length="383" mass="42115">MLRKSIVLGAVAIFLSLAVTAFADGHVHALTADNFNDMLGSKPTLVEFYAPWCGHCKIYAQLGEAYASKKDKVLIAKADVDTHRDLGTRFAIRGYPTIKWFPKGIEQIPEDYSGERDLESLSRFVEEKTGARGVAKKVVSHVQVLTDRDFEDKVHREWTAKGKSVLVEFYAPWCGHCKNLAPTYEKLAADFVNDKDVIVAKVDATVEKAVAQKYGVSGYPTLKFFAASNAAPQEYSGGRSEQELINYINKHAGTARAPGGKLLASAGRIPTLDSIASQFAALASTTTTTLDKKKGLLQDGLKKANEMLATNKNAKHYVRVFEKTQESPDFIANESARLAKIIQSGTMTPAKLDEFSIRHNIISAFVPPQAEKADDDELERDEL</sequence>
<name>A0AAD4DD53_9FUNG</name>